<gene>
    <name evidence="1" type="ORF">DEAC_c20090</name>
</gene>
<reference evidence="1 2" key="1">
    <citation type="submission" date="2015-06" db="EMBL/GenBank/DDBJ databases">
        <title>Draft genome of the moderately acidophilic sulfate reducer Candidatus Desulfosporosinus acididurans strain M1.</title>
        <authorList>
            <person name="Poehlein A."/>
            <person name="Petzsch P."/>
            <person name="Johnson B.D."/>
            <person name="Schloemann M."/>
            <person name="Daniel R."/>
            <person name="Muehling M."/>
        </authorList>
    </citation>
    <scope>NUCLEOTIDE SEQUENCE [LARGE SCALE GENOMIC DNA]</scope>
    <source>
        <strain evidence="1 2">M1</strain>
    </source>
</reference>
<dbReference type="RefSeq" id="WP_047809884.1">
    <property type="nucleotide sequence ID" value="NZ_LDZY01000006.1"/>
</dbReference>
<accession>A0A0J1FR53</accession>
<dbReference type="EMBL" id="LDZY01000006">
    <property type="protein sequence ID" value="KLU65970.1"/>
    <property type="molecule type" value="Genomic_DNA"/>
</dbReference>
<dbReference type="AlphaFoldDB" id="A0A0J1FR53"/>
<name>A0A0J1FR53_9FIRM</name>
<dbReference type="STRING" id="476652.DEAC_c20090"/>
<evidence type="ECO:0000313" key="2">
    <source>
        <dbReference type="Proteomes" id="UP000036356"/>
    </source>
</evidence>
<comment type="caution">
    <text evidence="1">The sequence shown here is derived from an EMBL/GenBank/DDBJ whole genome shotgun (WGS) entry which is preliminary data.</text>
</comment>
<proteinExistence type="predicted"/>
<dbReference type="Proteomes" id="UP000036356">
    <property type="component" value="Unassembled WGS sequence"/>
</dbReference>
<sequence length="64" mass="7215">MSKFNSRVPMKTVNISGHEAYGMADKEKLVIQVLTSLFNEDKYYGDNSREIVKTAQKLITASSM</sequence>
<evidence type="ECO:0000313" key="1">
    <source>
        <dbReference type="EMBL" id="KLU65970.1"/>
    </source>
</evidence>
<dbReference type="PATRIC" id="fig|476652.3.peg.2079"/>
<protein>
    <submittedName>
        <fullName evidence="1">Uncharacterized protein</fullName>
    </submittedName>
</protein>
<organism evidence="1 2">
    <name type="scientific">Desulfosporosinus acididurans</name>
    <dbReference type="NCBI Taxonomy" id="476652"/>
    <lineage>
        <taxon>Bacteria</taxon>
        <taxon>Bacillati</taxon>
        <taxon>Bacillota</taxon>
        <taxon>Clostridia</taxon>
        <taxon>Eubacteriales</taxon>
        <taxon>Desulfitobacteriaceae</taxon>
        <taxon>Desulfosporosinus</taxon>
    </lineage>
</organism>
<keyword evidence="2" id="KW-1185">Reference proteome</keyword>